<evidence type="ECO:0000256" key="3">
    <source>
        <dbReference type="ARBA" id="ARBA00023163"/>
    </source>
</evidence>
<keyword evidence="6" id="KW-1185">Reference proteome</keyword>
<dbReference type="RefSeq" id="WP_127187414.1">
    <property type="nucleotide sequence ID" value="NZ_RZNJ01000002.1"/>
</dbReference>
<dbReference type="SUPFAM" id="SSF46785">
    <property type="entry name" value="Winged helix' DNA-binding domain"/>
    <property type="match status" value="1"/>
</dbReference>
<dbReference type="AlphaFoldDB" id="A0A433XE94"/>
<comment type="caution">
    <text evidence="5">The sequence shown here is derived from an EMBL/GenBank/DDBJ whole genome shotgun (WGS) entry which is preliminary data.</text>
</comment>
<accession>A0A433XE94</accession>
<dbReference type="OrthoDB" id="8114900at2"/>
<evidence type="ECO:0000313" key="6">
    <source>
        <dbReference type="Proteomes" id="UP000281547"/>
    </source>
</evidence>
<dbReference type="GO" id="GO:0003700">
    <property type="term" value="F:DNA-binding transcription factor activity"/>
    <property type="evidence" value="ECO:0007669"/>
    <property type="project" value="InterPro"/>
</dbReference>
<dbReference type="SMART" id="SM00345">
    <property type="entry name" value="HTH_GNTR"/>
    <property type="match status" value="1"/>
</dbReference>
<protein>
    <submittedName>
        <fullName evidence="5">GntR family transcriptional regulator</fullName>
    </submittedName>
</protein>
<dbReference type="SMART" id="SM00895">
    <property type="entry name" value="FCD"/>
    <property type="match status" value="1"/>
</dbReference>
<keyword evidence="1" id="KW-0805">Transcription regulation</keyword>
<dbReference type="InterPro" id="IPR000524">
    <property type="entry name" value="Tscrpt_reg_HTH_GntR"/>
</dbReference>
<evidence type="ECO:0000259" key="4">
    <source>
        <dbReference type="PROSITE" id="PS50949"/>
    </source>
</evidence>
<dbReference type="InterPro" id="IPR036388">
    <property type="entry name" value="WH-like_DNA-bd_sf"/>
</dbReference>
<name>A0A433XE94_9HYPH</name>
<keyword evidence="2" id="KW-0238">DNA-binding</keyword>
<dbReference type="SUPFAM" id="SSF48008">
    <property type="entry name" value="GntR ligand-binding domain-like"/>
    <property type="match status" value="1"/>
</dbReference>
<dbReference type="PROSITE" id="PS50949">
    <property type="entry name" value="HTH_GNTR"/>
    <property type="match status" value="1"/>
</dbReference>
<keyword evidence="3" id="KW-0804">Transcription</keyword>
<evidence type="ECO:0000256" key="1">
    <source>
        <dbReference type="ARBA" id="ARBA00023015"/>
    </source>
</evidence>
<sequence length="214" mass="23368">MQEAQRPGAKLADDALSDRVHAAVSKLIKSQQLHGGDIIVESRLAELLGVSRTPLREALQKLEGEGLVVKNGRSFVVRAVGLAEYLQSLKVRELLEGEAASLGAGRVPAAAIKTVRENIDKLLAAPTYLPEAHWQSDDEVHALVSDYAGNPVLATMIRHLRMVTRLYETLNLADRLVPDATEHLEMIAGLESGDGEQARQKVQSHLRSLYRASI</sequence>
<dbReference type="InterPro" id="IPR011711">
    <property type="entry name" value="GntR_C"/>
</dbReference>
<dbReference type="Pfam" id="PF00392">
    <property type="entry name" value="GntR"/>
    <property type="match status" value="1"/>
</dbReference>
<dbReference type="PANTHER" id="PTHR43537">
    <property type="entry name" value="TRANSCRIPTIONAL REGULATOR, GNTR FAMILY"/>
    <property type="match status" value="1"/>
</dbReference>
<feature type="domain" description="HTH gntR-type" evidence="4">
    <location>
        <begin position="14"/>
        <end position="80"/>
    </location>
</feature>
<dbReference type="Gene3D" id="1.20.120.530">
    <property type="entry name" value="GntR ligand-binding domain-like"/>
    <property type="match status" value="1"/>
</dbReference>
<evidence type="ECO:0000256" key="2">
    <source>
        <dbReference type="ARBA" id="ARBA00023125"/>
    </source>
</evidence>
<gene>
    <name evidence="5" type="ORF">EMQ25_04685</name>
</gene>
<dbReference type="Pfam" id="PF07729">
    <property type="entry name" value="FCD"/>
    <property type="match status" value="1"/>
</dbReference>
<dbReference type="InterPro" id="IPR008920">
    <property type="entry name" value="TF_FadR/GntR_C"/>
</dbReference>
<dbReference type="EMBL" id="RZNJ01000002">
    <property type="protein sequence ID" value="RUT32457.1"/>
    <property type="molecule type" value="Genomic_DNA"/>
</dbReference>
<dbReference type="Gene3D" id="1.10.10.10">
    <property type="entry name" value="Winged helix-like DNA-binding domain superfamily/Winged helix DNA-binding domain"/>
    <property type="match status" value="1"/>
</dbReference>
<reference evidence="5 6" key="1">
    <citation type="journal article" date="2016" name="Int. J. Syst. Evol. Microbiol.">
        <title>Arsenicitalea aurantiaca gen. nov., sp. nov., a new member of the family Hyphomicrobiaceae, isolated from high-arsenic sediment.</title>
        <authorList>
            <person name="Mu Y."/>
            <person name="Zhou L."/>
            <person name="Zeng X.C."/>
            <person name="Liu L."/>
            <person name="Pan Y."/>
            <person name="Chen X."/>
            <person name="Wang J."/>
            <person name="Li S."/>
            <person name="Li W.J."/>
            <person name="Wang Y."/>
        </authorList>
    </citation>
    <scope>NUCLEOTIDE SEQUENCE [LARGE SCALE GENOMIC DNA]</scope>
    <source>
        <strain evidence="5 6">42-50</strain>
    </source>
</reference>
<dbReference type="Proteomes" id="UP000281547">
    <property type="component" value="Unassembled WGS sequence"/>
</dbReference>
<dbReference type="PANTHER" id="PTHR43537:SF24">
    <property type="entry name" value="GLUCONATE OPERON TRANSCRIPTIONAL REPRESSOR"/>
    <property type="match status" value="1"/>
</dbReference>
<proteinExistence type="predicted"/>
<evidence type="ECO:0000313" key="5">
    <source>
        <dbReference type="EMBL" id="RUT32457.1"/>
    </source>
</evidence>
<dbReference type="InterPro" id="IPR036390">
    <property type="entry name" value="WH_DNA-bd_sf"/>
</dbReference>
<dbReference type="PRINTS" id="PR00035">
    <property type="entry name" value="HTHGNTR"/>
</dbReference>
<dbReference type="GO" id="GO:0003677">
    <property type="term" value="F:DNA binding"/>
    <property type="evidence" value="ECO:0007669"/>
    <property type="project" value="UniProtKB-KW"/>
</dbReference>
<organism evidence="5 6">
    <name type="scientific">Arsenicitalea aurantiaca</name>
    <dbReference type="NCBI Taxonomy" id="1783274"/>
    <lineage>
        <taxon>Bacteria</taxon>
        <taxon>Pseudomonadati</taxon>
        <taxon>Pseudomonadota</taxon>
        <taxon>Alphaproteobacteria</taxon>
        <taxon>Hyphomicrobiales</taxon>
        <taxon>Devosiaceae</taxon>
        <taxon>Arsenicitalea</taxon>
    </lineage>
</organism>